<evidence type="ECO:0000256" key="2">
    <source>
        <dbReference type="SAM" id="Phobius"/>
    </source>
</evidence>
<protein>
    <recommendedName>
        <fullName evidence="5">MARVEL domain-containing protein</fullName>
    </recommendedName>
</protein>
<evidence type="ECO:0000313" key="3">
    <source>
        <dbReference type="EMBL" id="TFL07025.1"/>
    </source>
</evidence>
<dbReference type="AlphaFoldDB" id="A0A5C3QYE7"/>
<evidence type="ECO:0000313" key="4">
    <source>
        <dbReference type="Proteomes" id="UP000305067"/>
    </source>
</evidence>
<keyword evidence="2" id="KW-1133">Transmembrane helix</keyword>
<dbReference type="Proteomes" id="UP000305067">
    <property type="component" value="Unassembled WGS sequence"/>
</dbReference>
<feature type="transmembrane region" description="Helical" evidence="2">
    <location>
        <begin position="44"/>
        <end position="65"/>
    </location>
</feature>
<keyword evidence="2" id="KW-0812">Transmembrane</keyword>
<reference evidence="3 4" key="1">
    <citation type="journal article" date="2019" name="Nat. Ecol. Evol.">
        <title>Megaphylogeny resolves global patterns of mushroom evolution.</title>
        <authorList>
            <person name="Varga T."/>
            <person name="Krizsan K."/>
            <person name="Foldi C."/>
            <person name="Dima B."/>
            <person name="Sanchez-Garcia M."/>
            <person name="Sanchez-Ramirez S."/>
            <person name="Szollosi G.J."/>
            <person name="Szarkandi J.G."/>
            <person name="Papp V."/>
            <person name="Albert L."/>
            <person name="Andreopoulos W."/>
            <person name="Angelini C."/>
            <person name="Antonin V."/>
            <person name="Barry K.W."/>
            <person name="Bougher N.L."/>
            <person name="Buchanan P."/>
            <person name="Buyck B."/>
            <person name="Bense V."/>
            <person name="Catcheside P."/>
            <person name="Chovatia M."/>
            <person name="Cooper J."/>
            <person name="Damon W."/>
            <person name="Desjardin D."/>
            <person name="Finy P."/>
            <person name="Geml J."/>
            <person name="Haridas S."/>
            <person name="Hughes K."/>
            <person name="Justo A."/>
            <person name="Karasinski D."/>
            <person name="Kautmanova I."/>
            <person name="Kiss B."/>
            <person name="Kocsube S."/>
            <person name="Kotiranta H."/>
            <person name="LaButti K.M."/>
            <person name="Lechner B.E."/>
            <person name="Liimatainen K."/>
            <person name="Lipzen A."/>
            <person name="Lukacs Z."/>
            <person name="Mihaltcheva S."/>
            <person name="Morgado L.N."/>
            <person name="Niskanen T."/>
            <person name="Noordeloos M.E."/>
            <person name="Ohm R.A."/>
            <person name="Ortiz-Santana B."/>
            <person name="Ovrebo C."/>
            <person name="Racz N."/>
            <person name="Riley R."/>
            <person name="Savchenko A."/>
            <person name="Shiryaev A."/>
            <person name="Soop K."/>
            <person name="Spirin V."/>
            <person name="Szebenyi C."/>
            <person name="Tomsovsky M."/>
            <person name="Tulloss R.E."/>
            <person name="Uehling J."/>
            <person name="Grigoriev I.V."/>
            <person name="Vagvolgyi C."/>
            <person name="Papp T."/>
            <person name="Martin F.M."/>
            <person name="Miettinen O."/>
            <person name="Hibbett D.S."/>
            <person name="Nagy L.G."/>
        </authorList>
    </citation>
    <scope>NUCLEOTIDE SEQUENCE [LARGE SCALE GENOMIC DNA]</scope>
    <source>
        <strain evidence="3 4">CBS 309.79</strain>
    </source>
</reference>
<dbReference type="STRING" id="1884261.A0A5C3QYE7"/>
<gene>
    <name evidence="3" type="ORF">BDV98DRAFT_557128</name>
</gene>
<feature type="compositionally biased region" description="Basic and acidic residues" evidence="1">
    <location>
        <begin position="314"/>
        <end position="333"/>
    </location>
</feature>
<feature type="transmembrane region" description="Helical" evidence="2">
    <location>
        <begin position="12"/>
        <end position="32"/>
    </location>
</feature>
<proteinExistence type="predicted"/>
<keyword evidence="4" id="KW-1185">Reference proteome</keyword>
<evidence type="ECO:0008006" key="5">
    <source>
        <dbReference type="Google" id="ProtNLM"/>
    </source>
</evidence>
<feature type="compositionally biased region" description="Polar residues" evidence="1">
    <location>
        <begin position="335"/>
        <end position="351"/>
    </location>
</feature>
<feature type="region of interest" description="Disordered" evidence="1">
    <location>
        <begin position="271"/>
        <end position="377"/>
    </location>
</feature>
<dbReference type="EMBL" id="ML178814">
    <property type="protein sequence ID" value="TFL07025.1"/>
    <property type="molecule type" value="Genomic_DNA"/>
</dbReference>
<organism evidence="3 4">
    <name type="scientific">Pterulicium gracile</name>
    <dbReference type="NCBI Taxonomy" id="1884261"/>
    <lineage>
        <taxon>Eukaryota</taxon>
        <taxon>Fungi</taxon>
        <taxon>Dikarya</taxon>
        <taxon>Basidiomycota</taxon>
        <taxon>Agaricomycotina</taxon>
        <taxon>Agaricomycetes</taxon>
        <taxon>Agaricomycetidae</taxon>
        <taxon>Agaricales</taxon>
        <taxon>Pleurotineae</taxon>
        <taxon>Pterulaceae</taxon>
        <taxon>Pterulicium</taxon>
    </lineage>
</organism>
<accession>A0A5C3QYE7</accession>
<feature type="transmembrane region" description="Helical" evidence="2">
    <location>
        <begin position="77"/>
        <end position="94"/>
    </location>
</feature>
<dbReference type="OrthoDB" id="3269357at2759"/>
<evidence type="ECO:0000256" key="1">
    <source>
        <dbReference type="SAM" id="MobiDB-lite"/>
    </source>
</evidence>
<feature type="region of interest" description="Disordered" evidence="1">
    <location>
        <begin position="217"/>
        <end position="241"/>
    </location>
</feature>
<sequence>MRVQLWKLIRICFFAWQVIANAIICSVGVWQLSTTSGLAIDKYLIFLGAFSLVFVFGIIFIELLVDNPITSRLWFELLWVGIFSVMQLAGAVALCVKHESLCKVDALACQSSQVLLAFIWICFMTLASYTILLAFPAYRCQASDSRVWNHPVNRFRWSNQRKCRLHSPSSPTAQAKPRFNQDDFVVAAPVARRAQNPLSYTHRFGLGSDYEIEHYRPPSHHGAKQVSLNDPPLPTQTAPIAQPAPIQTPHALDMTSNAGPSLHPERMKAAFLPSRREPVQPQPLRPIRREPSPKQPDTMHVSAPPEQKQAGHVASDHRGFEDVQKPTELDLRRASASSRVKPSGPRRQSASSGGGPTSFRPPPLKLEHISSYGDPHG</sequence>
<keyword evidence="2" id="KW-0472">Membrane</keyword>
<feature type="transmembrane region" description="Helical" evidence="2">
    <location>
        <begin position="114"/>
        <end position="138"/>
    </location>
</feature>
<name>A0A5C3QYE7_9AGAR</name>